<sequence length="95" mass="10326">MADTSNSVISILVPIAFAYSDRLYDAARVKFDGGSPNETLSLYAAKAGRKAREAIEAAGQPWSPDHETWMLTTLWDVLEDIRKGRGPFALSGPNA</sequence>
<keyword evidence="2" id="KW-1185">Reference proteome</keyword>
<evidence type="ECO:0000313" key="2">
    <source>
        <dbReference type="Proteomes" id="UP001604002"/>
    </source>
</evidence>
<dbReference type="EMBL" id="JBAFVH010000011">
    <property type="protein sequence ID" value="MFG1374231.1"/>
    <property type="molecule type" value="Genomic_DNA"/>
</dbReference>
<reference evidence="1 2" key="1">
    <citation type="submission" date="2024-02" db="EMBL/GenBank/DDBJ databases">
        <title>Expansion and revision of Xanthobacter and proposal of Roseixanthobacter gen. nov.</title>
        <authorList>
            <person name="Soltysiak M.P.M."/>
            <person name="Jalihal A."/>
            <person name="Ory A."/>
            <person name="Chrisophersen C."/>
            <person name="Lee A.D."/>
            <person name="Boulton J."/>
            <person name="Springer M."/>
        </authorList>
    </citation>
    <scope>NUCLEOTIDE SEQUENCE [LARGE SCALE GENOMIC DNA]</scope>
    <source>
        <strain evidence="1 2">23A</strain>
    </source>
</reference>
<organism evidence="1 2">
    <name type="scientific">Xanthobacter oligotrophicus</name>
    <dbReference type="NCBI Taxonomy" id="2607286"/>
    <lineage>
        <taxon>Bacteria</taxon>
        <taxon>Pseudomonadati</taxon>
        <taxon>Pseudomonadota</taxon>
        <taxon>Alphaproteobacteria</taxon>
        <taxon>Hyphomicrobiales</taxon>
        <taxon>Xanthobacteraceae</taxon>
        <taxon>Xanthobacter</taxon>
    </lineage>
</organism>
<accession>A0ABW6ZZQ6</accession>
<dbReference type="RefSeq" id="WP_393993888.1">
    <property type="nucleotide sequence ID" value="NZ_JBAFVH010000011.1"/>
</dbReference>
<proteinExistence type="predicted"/>
<name>A0ABW6ZZQ6_9HYPH</name>
<comment type="caution">
    <text evidence="1">The sequence shown here is derived from an EMBL/GenBank/DDBJ whole genome shotgun (WGS) entry which is preliminary data.</text>
</comment>
<evidence type="ECO:0000313" key="1">
    <source>
        <dbReference type="EMBL" id="MFG1374231.1"/>
    </source>
</evidence>
<gene>
    <name evidence="1" type="ORF">V5F32_18790</name>
</gene>
<dbReference type="Proteomes" id="UP001604002">
    <property type="component" value="Unassembled WGS sequence"/>
</dbReference>
<protein>
    <submittedName>
        <fullName evidence="1">Uncharacterized protein</fullName>
    </submittedName>
</protein>